<protein>
    <submittedName>
        <fullName evidence="1">Uncharacterized protein</fullName>
    </submittedName>
</protein>
<organism evidence="1">
    <name type="scientific">Arion vulgaris</name>
    <dbReference type="NCBI Taxonomy" id="1028688"/>
    <lineage>
        <taxon>Eukaryota</taxon>
        <taxon>Metazoa</taxon>
        <taxon>Spiralia</taxon>
        <taxon>Lophotrochozoa</taxon>
        <taxon>Mollusca</taxon>
        <taxon>Gastropoda</taxon>
        <taxon>Heterobranchia</taxon>
        <taxon>Euthyneura</taxon>
        <taxon>Panpulmonata</taxon>
        <taxon>Eupulmonata</taxon>
        <taxon>Stylommatophora</taxon>
        <taxon>Helicina</taxon>
        <taxon>Arionoidea</taxon>
        <taxon>Arionidae</taxon>
        <taxon>Arion</taxon>
    </lineage>
</organism>
<name>A0A0B7A906_9EUPU</name>
<evidence type="ECO:0000313" key="1">
    <source>
        <dbReference type="EMBL" id="CEK77268.1"/>
    </source>
</evidence>
<dbReference type="AlphaFoldDB" id="A0A0B7A906"/>
<feature type="non-terminal residue" evidence="1">
    <location>
        <position position="76"/>
    </location>
</feature>
<accession>A0A0B7A906</accession>
<sequence length="76" mass="8388">MPEPIIAAMVAPIDTSEFFIIKFITAGLRLAATAERAVTASPPPKYMYVSLIRCLTCFGQALTQKIEEITIHYCPL</sequence>
<gene>
    <name evidence="1" type="primary">ORF103765</name>
</gene>
<reference evidence="1" key="1">
    <citation type="submission" date="2014-12" db="EMBL/GenBank/DDBJ databases">
        <title>Insight into the proteome of Arion vulgaris.</title>
        <authorList>
            <person name="Aradska J."/>
            <person name="Bulat T."/>
            <person name="Smidak R."/>
            <person name="Sarate P."/>
            <person name="Gangsoo J."/>
            <person name="Sialana F."/>
            <person name="Bilban M."/>
            <person name="Lubec G."/>
        </authorList>
    </citation>
    <scope>NUCLEOTIDE SEQUENCE</scope>
    <source>
        <tissue evidence="1">Skin</tissue>
    </source>
</reference>
<dbReference type="EMBL" id="HACG01030403">
    <property type="protein sequence ID" value="CEK77268.1"/>
    <property type="molecule type" value="Transcribed_RNA"/>
</dbReference>
<proteinExistence type="predicted"/>